<name>A0A1H1CU19_9FLAO</name>
<sequence>MKIQFIYLPLLFLGIFMKAQVGIGTNSPDANTVLDLYSTSKGLLIPRVQLTGINDTATIPVTSSASSPEQGTVVYNLSNAGTSPSNVFKDTFYIWTGTQWEGIADLTDVRTEIGIRNTTHMLFTGNSATVSTAYTPSAYSAWTNMDFSTERLDIGNIHAGGTFTIPTTGLYSFFGIVALEVSTNSGNVKSFGARIINANTSKVLATSYYGTVNGGDEGDMPLYWMGTLTAGTQIQIQYRMRDVVSSTVSTVPTSNITVRKHF</sequence>
<proteinExistence type="predicted"/>
<evidence type="ECO:0000313" key="2">
    <source>
        <dbReference type="Proteomes" id="UP000199627"/>
    </source>
</evidence>
<evidence type="ECO:0008006" key="3">
    <source>
        <dbReference type="Google" id="ProtNLM"/>
    </source>
</evidence>
<dbReference type="RefSeq" id="WP_139166236.1">
    <property type="nucleotide sequence ID" value="NZ_FNKL01000003.1"/>
</dbReference>
<dbReference type="EMBL" id="FNKL01000003">
    <property type="protein sequence ID" value="SDQ67408.1"/>
    <property type="molecule type" value="Genomic_DNA"/>
</dbReference>
<dbReference type="OrthoDB" id="933310at2"/>
<protein>
    <recommendedName>
        <fullName evidence="3">C1q domain-containing protein</fullName>
    </recommendedName>
</protein>
<keyword evidence="2" id="KW-1185">Reference proteome</keyword>
<gene>
    <name evidence="1" type="ORF">SAMN05421664_2110</name>
</gene>
<evidence type="ECO:0000313" key="1">
    <source>
        <dbReference type="EMBL" id="SDQ67408.1"/>
    </source>
</evidence>
<dbReference type="Proteomes" id="UP000199627">
    <property type="component" value="Unassembled WGS sequence"/>
</dbReference>
<dbReference type="STRING" id="311333.SAMN05421664_2110"/>
<organism evidence="1 2">
    <name type="scientific">Chryseobacterium soldanellicola</name>
    <dbReference type="NCBI Taxonomy" id="311333"/>
    <lineage>
        <taxon>Bacteria</taxon>
        <taxon>Pseudomonadati</taxon>
        <taxon>Bacteroidota</taxon>
        <taxon>Flavobacteriia</taxon>
        <taxon>Flavobacteriales</taxon>
        <taxon>Weeksellaceae</taxon>
        <taxon>Chryseobacterium group</taxon>
        <taxon>Chryseobacterium</taxon>
    </lineage>
</organism>
<reference evidence="2" key="1">
    <citation type="submission" date="2016-10" db="EMBL/GenBank/DDBJ databases">
        <authorList>
            <person name="Varghese N."/>
            <person name="Submissions S."/>
        </authorList>
    </citation>
    <scope>NUCLEOTIDE SEQUENCE [LARGE SCALE GENOMIC DNA]</scope>
    <source>
        <strain evidence="2">DSM 17072</strain>
    </source>
</reference>
<accession>A0A1H1CU19</accession>
<dbReference type="AlphaFoldDB" id="A0A1H1CU19"/>